<protein>
    <submittedName>
        <fullName evidence="2">LysM peptidoglycan-binding domain-containing protein</fullName>
    </submittedName>
</protein>
<organism evidence="2 3">
    <name type="scientific">Alloscardovia theropitheci</name>
    <dbReference type="NCBI Taxonomy" id="2496842"/>
    <lineage>
        <taxon>Bacteria</taxon>
        <taxon>Bacillati</taxon>
        <taxon>Actinomycetota</taxon>
        <taxon>Actinomycetes</taxon>
        <taxon>Bifidobacteriales</taxon>
        <taxon>Bifidobacteriaceae</taxon>
        <taxon>Alloscardovia</taxon>
    </lineage>
</organism>
<dbReference type="Pfam" id="PF01476">
    <property type="entry name" value="LysM"/>
    <property type="match status" value="1"/>
</dbReference>
<keyword evidence="3" id="KW-1185">Reference proteome</keyword>
<sequence length="72" mass="7911">MAFIFIPQATAQSEVVETVSYTVQPNDTLWDYASRITPAGADVYDTIAQIKRINHLDSDQLTAGQTLLVPEA</sequence>
<feature type="domain" description="LysM" evidence="1">
    <location>
        <begin position="19"/>
        <end position="69"/>
    </location>
</feature>
<proteinExistence type="predicted"/>
<dbReference type="SUPFAM" id="SSF54106">
    <property type="entry name" value="LysM domain"/>
    <property type="match status" value="1"/>
</dbReference>
<dbReference type="OrthoDB" id="5084290at2"/>
<dbReference type="PROSITE" id="PS51782">
    <property type="entry name" value="LYSM"/>
    <property type="match status" value="1"/>
</dbReference>
<dbReference type="InterPro" id="IPR036779">
    <property type="entry name" value="LysM_dom_sf"/>
</dbReference>
<comment type="caution">
    <text evidence="2">The sequence shown here is derived from an EMBL/GenBank/DDBJ whole genome shotgun (WGS) entry which is preliminary data.</text>
</comment>
<dbReference type="EMBL" id="RXLP01000023">
    <property type="protein sequence ID" value="TCD54021.1"/>
    <property type="molecule type" value="Genomic_DNA"/>
</dbReference>
<dbReference type="AlphaFoldDB" id="A0A4R0QX91"/>
<dbReference type="Proteomes" id="UP000291289">
    <property type="component" value="Unassembled WGS sequence"/>
</dbReference>
<dbReference type="Gene3D" id="3.10.350.10">
    <property type="entry name" value="LysM domain"/>
    <property type="match status" value="1"/>
</dbReference>
<dbReference type="CDD" id="cd00118">
    <property type="entry name" value="LysM"/>
    <property type="match status" value="1"/>
</dbReference>
<evidence type="ECO:0000313" key="2">
    <source>
        <dbReference type="EMBL" id="TCD54021.1"/>
    </source>
</evidence>
<evidence type="ECO:0000259" key="1">
    <source>
        <dbReference type="PROSITE" id="PS51782"/>
    </source>
</evidence>
<dbReference type="SMART" id="SM00257">
    <property type="entry name" value="LysM"/>
    <property type="match status" value="1"/>
</dbReference>
<gene>
    <name evidence="2" type="ORF">EJ419_05985</name>
</gene>
<reference evidence="2 3" key="1">
    <citation type="submission" date="2018-12" db="EMBL/GenBank/DDBJ databases">
        <title>Alloscrdovia theropitheci sp. nov: a novel taxon from the feces of the bleeding-herat monkey (Theropithecus geleda).</title>
        <authorList>
            <person name="Modesto M."/>
        </authorList>
    </citation>
    <scope>NUCLEOTIDE SEQUENCE [LARGE SCALE GENOMIC DNA]</scope>
    <source>
        <strain evidence="2 3">GLDI4/2</strain>
    </source>
</reference>
<accession>A0A4R0QX91</accession>
<name>A0A4R0QX91_9BIFI</name>
<evidence type="ECO:0000313" key="3">
    <source>
        <dbReference type="Proteomes" id="UP000291289"/>
    </source>
</evidence>
<dbReference type="InterPro" id="IPR018392">
    <property type="entry name" value="LysM"/>
</dbReference>